<comment type="caution">
    <text evidence="1">The sequence shown here is derived from an EMBL/GenBank/DDBJ whole genome shotgun (WGS) entry which is preliminary data.</text>
</comment>
<evidence type="ECO:0000313" key="2">
    <source>
        <dbReference type="Proteomes" id="UP001470230"/>
    </source>
</evidence>
<organism evidence="1 2">
    <name type="scientific">Tritrichomonas musculus</name>
    <dbReference type="NCBI Taxonomy" id="1915356"/>
    <lineage>
        <taxon>Eukaryota</taxon>
        <taxon>Metamonada</taxon>
        <taxon>Parabasalia</taxon>
        <taxon>Tritrichomonadida</taxon>
        <taxon>Tritrichomonadidae</taxon>
        <taxon>Tritrichomonas</taxon>
    </lineage>
</organism>
<reference evidence="1 2" key="1">
    <citation type="submission" date="2024-04" db="EMBL/GenBank/DDBJ databases">
        <title>Tritrichomonas musculus Genome.</title>
        <authorList>
            <person name="Alves-Ferreira E."/>
            <person name="Grigg M."/>
            <person name="Lorenzi H."/>
            <person name="Galac M."/>
        </authorList>
    </citation>
    <scope>NUCLEOTIDE SEQUENCE [LARGE SCALE GENOMIC DNA]</scope>
    <source>
        <strain evidence="1 2">EAF2021</strain>
    </source>
</reference>
<proteinExistence type="predicted"/>
<dbReference type="EMBL" id="JAPFFF010000036">
    <property type="protein sequence ID" value="KAK8843073.1"/>
    <property type="molecule type" value="Genomic_DNA"/>
</dbReference>
<gene>
    <name evidence="1" type="ORF">M9Y10_025264</name>
</gene>
<sequence>MGSSSSAEYIYTLYEAAIACGEGFCAAGSCVSAVFVGGRPPPNTPNMRVDWYE</sequence>
<protein>
    <submittedName>
        <fullName evidence="1">Uncharacterized protein</fullName>
    </submittedName>
</protein>
<name>A0ABR2HA12_9EUKA</name>
<keyword evidence="2" id="KW-1185">Reference proteome</keyword>
<dbReference type="Proteomes" id="UP001470230">
    <property type="component" value="Unassembled WGS sequence"/>
</dbReference>
<evidence type="ECO:0000313" key="1">
    <source>
        <dbReference type="EMBL" id="KAK8843073.1"/>
    </source>
</evidence>
<accession>A0ABR2HA12</accession>